<name>A0A846S0E7_9MICC</name>
<evidence type="ECO:0000313" key="3">
    <source>
        <dbReference type="Proteomes" id="UP000547458"/>
    </source>
</evidence>
<reference evidence="2 3" key="1">
    <citation type="submission" date="2020-03" db="EMBL/GenBank/DDBJ databases">
        <title>Sequencing the genomes of 1000 actinobacteria strains.</title>
        <authorList>
            <person name="Klenk H.-P."/>
        </authorList>
    </citation>
    <scope>NUCLEOTIDE SEQUENCE [LARGE SCALE GENOMIC DNA]</scope>
    <source>
        <strain evidence="2 3">DSM 16403</strain>
    </source>
</reference>
<keyword evidence="3" id="KW-1185">Reference proteome</keyword>
<organism evidence="2 3">
    <name type="scientific">Arthrobacter pigmenti</name>
    <dbReference type="NCBI Taxonomy" id="271432"/>
    <lineage>
        <taxon>Bacteria</taxon>
        <taxon>Bacillati</taxon>
        <taxon>Actinomycetota</taxon>
        <taxon>Actinomycetes</taxon>
        <taxon>Micrococcales</taxon>
        <taxon>Micrococcaceae</taxon>
        <taxon>Arthrobacter</taxon>
    </lineage>
</organism>
<evidence type="ECO:0000256" key="1">
    <source>
        <dbReference type="SAM" id="Phobius"/>
    </source>
</evidence>
<keyword evidence="1" id="KW-0472">Membrane</keyword>
<dbReference type="AlphaFoldDB" id="A0A846S0E7"/>
<dbReference type="RefSeq" id="WP_167995218.1">
    <property type="nucleotide sequence ID" value="NZ_JAATJL010000001.1"/>
</dbReference>
<evidence type="ECO:0000313" key="2">
    <source>
        <dbReference type="EMBL" id="NJC23901.1"/>
    </source>
</evidence>
<proteinExistence type="predicted"/>
<sequence length="89" mass="9913">MQQASNRNDRLTATIEWPRPLSAQALKAIKVLLLGGLVITAVIQIVPFQLLGGLANNFFTILLVLSWIGPARRYLRRRTEEKGTAPEES</sequence>
<keyword evidence="1" id="KW-1133">Transmembrane helix</keyword>
<dbReference type="EMBL" id="JAATJL010000001">
    <property type="protein sequence ID" value="NJC23901.1"/>
    <property type="molecule type" value="Genomic_DNA"/>
</dbReference>
<gene>
    <name evidence="2" type="ORF">BJ994_002977</name>
</gene>
<comment type="caution">
    <text evidence="2">The sequence shown here is derived from an EMBL/GenBank/DDBJ whole genome shotgun (WGS) entry which is preliminary data.</text>
</comment>
<feature type="transmembrane region" description="Helical" evidence="1">
    <location>
        <begin position="31"/>
        <end position="51"/>
    </location>
</feature>
<keyword evidence="1" id="KW-0812">Transmembrane</keyword>
<dbReference type="Proteomes" id="UP000547458">
    <property type="component" value="Unassembled WGS sequence"/>
</dbReference>
<protein>
    <submittedName>
        <fullName evidence="2">Uncharacterized protein</fullName>
    </submittedName>
</protein>
<accession>A0A846S0E7</accession>
<feature type="transmembrane region" description="Helical" evidence="1">
    <location>
        <begin position="57"/>
        <end position="75"/>
    </location>
</feature>